<gene>
    <name evidence="2" type="ORF">XSR1_640008</name>
</gene>
<keyword evidence="3" id="KW-1185">Reference proteome</keyword>
<reference evidence="2" key="1">
    <citation type="submission" date="2013-11" db="EMBL/GenBank/DDBJ databases">
        <title>Draft genome sequence and annotation of the entomopathogenic bacteria, Xenorhabdus cabanillasi strain JM26 and Xenorhabdus szentirmai strain DSM 16338.</title>
        <authorList>
            <person name="Gualtieri M."/>
            <person name="Ogier J.C."/>
            <person name="Pages S."/>
            <person name="Givaudan A."/>
            <person name="Gaudriault S."/>
        </authorList>
    </citation>
    <scope>NUCLEOTIDE SEQUENCE [LARGE SCALE GENOMIC DNA]</scope>
    <source>
        <strain evidence="2">DSM 16338</strain>
    </source>
</reference>
<dbReference type="STRING" id="1427518.XSR1_640008"/>
<sequence>MWNKDIAINTLNKRAKPKSQSDCAKFTRIAIESGGVKIEIPPPRPGNGAASAKDYGPSLEDVGFVAVYRYSGNPAELADVFSIPGQQAGDVVVIQSKEGSPHGHMAMFNGTHWVSDFKQSNGPYPGPGYRKLKPSFVMYRYGAEKTEEKPKEEPVKQNKKIKISWPISKNNRGAEFSNQDEILAHLEGEPSGYYLLGRNGMWHGGIHITSVTTPWCALSGNDPAELKDLPKEEDRYKGEQALRCVADGEVVAFRVCKNYLEAPWIAGNLKYSGSFLLVRHRIQPGKTDKSALTFYSLYMQMAPWLVYEYQHSQQANDYVIQGNLAAYEDKELSQKTKKVLPKQTRVTWDEKNTELVTENKAGRKFGCVTLEQDVKFKQFTFTKGEKVWVLVDRDNIKKGGKSLEQIAPGWLKPYLPGGKEPLEFDKVVSVKKPYSISAGDAVGHLGYVQLPIREGHKARYRAHIETLTIDDNLATFLTNPDAVKEGTEYLKYKPGLTRYSFDVRTKEFVKQEVKTRSNGIITLSKAKKEIVKNEKDKTQKEYYQIHKEACWLEKADVEIISQYDLGKLGFTMLTESPVESFDHLDGKNAPTVLVRNLLELLKKAAEQDLRLTHALAPRNYQRLLDKIDSLKVSDKPARYSEAEFLQAVHNPHVRDELYRTIVKHPSEWYYRSTDSFWETLLTIWKKSSSEIARYNIETIDKLVWMPDVKEFKSKPEVWHMHPLVLLDSIKIDEYPKTIINGKLEPIEFLAKYDNEKIDESDYISAAKQLNCEVAAIKAVAQTETGSAGSYFKFDNDDDYVLSILFERHHFSRYTNGIYDSEYSEISNKKAGGYGRHSEQYRKIALAYSLNKVAALKSASWGKFQILGSNHITSGYSSVEEFVLDLSRSEKNHLKAFVNFIQSNKKLHNAIVNKDWLSFALIYNGPSQKGYDAKMKANYGKITSGN</sequence>
<dbReference type="RefSeq" id="WP_051462553.1">
    <property type="nucleotide sequence ID" value="NZ_CAWLWS010000126.1"/>
</dbReference>
<proteinExistence type="predicted"/>
<name>W1J536_9GAMM</name>
<dbReference type="Gene3D" id="3.90.1720.10">
    <property type="entry name" value="endopeptidase domain like (from Nostoc punctiforme)"/>
    <property type="match status" value="1"/>
</dbReference>
<dbReference type="AlphaFoldDB" id="W1J536"/>
<dbReference type="EMBL" id="CBXF010000126">
    <property type="protein sequence ID" value="CDL85178.1"/>
    <property type="molecule type" value="Genomic_DNA"/>
</dbReference>
<evidence type="ECO:0000313" key="2">
    <source>
        <dbReference type="EMBL" id="CDL85178.1"/>
    </source>
</evidence>
<dbReference type="Proteomes" id="UP000019202">
    <property type="component" value="Unassembled WGS sequence"/>
</dbReference>
<protein>
    <recommendedName>
        <fullName evidence="1">N-acetylmuramidase domain-containing protein</fullName>
    </recommendedName>
</protein>
<accession>W1J536</accession>
<dbReference type="Pfam" id="PF11860">
    <property type="entry name" value="Muramidase"/>
    <property type="match status" value="1"/>
</dbReference>
<organism evidence="2 3">
    <name type="scientific">Xenorhabdus szentirmaii DSM 16338</name>
    <dbReference type="NCBI Taxonomy" id="1427518"/>
    <lineage>
        <taxon>Bacteria</taxon>
        <taxon>Pseudomonadati</taxon>
        <taxon>Pseudomonadota</taxon>
        <taxon>Gammaproteobacteria</taxon>
        <taxon>Enterobacterales</taxon>
        <taxon>Morganellaceae</taxon>
        <taxon>Xenorhabdus</taxon>
    </lineage>
</organism>
<feature type="domain" description="N-acetylmuramidase" evidence="1">
    <location>
        <begin position="772"/>
        <end position="941"/>
    </location>
</feature>
<comment type="caution">
    <text evidence="2">The sequence shown here is derived from an EMBL/GenBank/DDBJ whole genome shotgun (WGS) entry which is preliminary data.</text>
</comment>
<dbReference type="InterPro" id="IPR024408">
    <property type="entry name" value="Muramidase"/>
</dbReference>
<evidence type="ECO:0000259" key="1">
    <source>
        <dbReference type="Pfam" id="PF11860"/>
    </source>
</evidence>
<evidence type="ECO:0000313" key="3">
    <source>
        <dbReference type="Proteomes" id="UP000019202"/>
    </source>
</evidence>